<dbReference type="Gene3D" id="1.10.260.40">
    <property type="entry name" value="lambda repressor-like DNA-binding domains"/>
    <property type="match status" value="1"/>
</dbReference>
<dbReference type="PROSITE" id="PS50943">
    <property type="entry name" value="HTH_CROC1"/>
    <property type="match status" value="1"/>
</dbReference>
<dbReference type="Proteomes" id="UP000195331">
    <property type="component" value="Chromosome"/>
</dbReference>
<protein>
    <recommendedName>
        <fullName evidence="1">HTH cro/C1-type domain-containing protein</fullName>
    </recommendedName>
</protein>
<dbReference type="AlphaFoldDB" id="A0A1Y0C3I0"/>
<dbReference type="RefSeq" id="WP_087077052.1">
    <property type="nucleotide sequence ID" value="NZ_CP020809.1"/>
</dbReference>
<evidence type="ECO:0000313" key="2">
    <source>
        <dbReference type="EMBL" id="ART69702.1"/>
    </source>
</evidence>
<dbReference type="CDD" id="cd00093">
    <property type="entry name" value="HTH_XRE"/>
    <property type="match status" value="1"/>
</dbReference>
<name>A0A1Y0C3I0_9MYCO</name>
<dbReference type="Pfam" id="PF08667">
    <property type="entry name" value="BetR"/>
    <property type="match status" value="1"/>
</dbReference>
<dbReference type="EMBL" id="CP020809">
    <property type="protein sequence ID" value="ART69702.1"/>
    <property type="molecule type" value="Genomic_DNA"/>
</dbReference>
<dbReference type="InterPro" id="IPR013975">
    <property type="entry name" value="Tscrpt_reg_BetR_N"/>
</dbReference>
<evidence type="ECO:0000259" key="1">
    <source>
        <dbReference type="PROSITE" id="PS50943"/>
    </source>
</evidence>
<feature type="domain" description="HTH cro/C1-type" evidence="1">
    <location>
        <begin position="14"/>
        <end position="68"/>
    </location>
</feature>
<dbReference type="InterPro" id="IPR001387">
    <property type="entry name" value="Cro/C1-type_HTH"/>
</dbReference>
<dbReference type="SMART" id="SM00530">
    <property type="entry name" value="HTH_XRE"/>
    <property type="match status" value="1"/>
</dbReference>
<dbReference type="InterPro" id="IPR010982">
    <property type="entry name" value="Lambda_DNA-bd_dom_sf"/>
</dbReference>
<dbReference type="SUPFAM" id="SSF47413">
    <property type="entry name" value="lambda repressor-like DNA-binding domains"/>
    <property type="match status" value="1"/>
</dbReference>
<keyword evidence="3" id="KW-1185">Reference proteome</keyword>
<gene>
    <name evidence="2" type="ORF">BTO20_14875</name>
</gene>
<evidence type="ECO:0000313" key="3">
    <source>
        <dbReference type="Proteomes" id="UP000195331"/>
    </source>
</evidence>
<proteinExistence type="predicted"/>
<reference evidence="2 3" key="1">
    <citation type="submission" date="2017-04" db="EMBL/GenBank/DDBJ databases">
        <title>Whole Genome Sequence of 1,4-Dioxane Degrading Bacterium Mycobacterium dioxanotrophicus PH-06.</title>
        <authorList>
            <person name="He Y."/>
        </authorList>
    </citation>
    <scope>NUCLEOTIDE SEQUENCE [LARGE SCALE GENOMIC DNA]</scope>
    <source>
        <strain evidence="2 3">PH-06</strain>
    </source>
</reference>
<sequence length="84" mass="9393">MEKPPPDTTIADNVRAELARRQVSNSALAELLGLSLSAVSRRTRGETPFRDWELKAIADHLGVPVATLFKKRYPGMRVGLYRTE</sequence>
<dbReference type="GO" id="GO:0003677">
    <property type="term" value="F:DNA binding"/>
    <property type="evidence" value="ECO:0007669"/>
    <property type="project" value="InterPro"/>
</dbReference>
<dbReference type="KEGG" id="mdx:BTO20_14875"/>
<accession>A0A1Y0C3I0</accession>
<organism evidence="2 3">
    <name type="scientific">Mycobacterium dioxanotrophicus</name>
    <dbReference type="NCBI Taxonomy" id="482462"/>
    <lineage>
        <taxon>Bacteria</taxon>
        <taxon>Bacillati</taxon>
        <taxon>Actinomycetota</taxon>
        <taxon>Actinomycetes</taxon>
        <taxon>Mycobacteriales</taxon>
        <taxon>Mycobacteriaceae</taxon>
        <taxon>Mycobacterium</taxon>
    </lineage>
</organism>